<proteinExistence type="predicted"/>
<dbReference type="Gene3D" id="1.20.5.340">
    <property type="match status" value="1"/>
</dbReference>
<evidence type="ECO:0000313" key="4">
    <source>
        <dbReference type="Proteomes" id="UP000002408"/>
    </source>
</evidence>
<dbReference type="RefSeq" id="WP_011991292.1">
    <property type="nucleotide sequence ID" value="NC_009712.1"/>
</dbReference>
<dbReference type="PANTHER" id="PTHR39327">
    <property type="match status" value="1"/>
</dbReference>
<dbReference type="OrthoDB" id="110514at2157"/>
<protein>
    <recommendedName>
        <fullName evidence="5">Transglutaminase-like domain-containing protein</fullName>
    </recommendedName>
</protein>
<keyword evidence="2" id="KW-1133">Transmembrane helix</keyword>
<gene>
    <name evidence="3" type="ordered locus">Mboo_0282</name>
</gene>
<evidence type="ECO:0000313" key="3">
    <source>
        <dbReference type="EMBL" id="ABS54804.1"/>
    </source>
</evidence>
<sequence precursor="true">MTRTDRFLIVVVATLMVIAMAAGYFYATRPQVVVSHIVVGTDDSPPITTTHTFPFENNQITITVPVDAAVYDAAKSTDKTVSVYGNVTENVWVTDSYQELINDPTQDQMFTNLIAQFRKIRDEKGLTSDEYLELMATYTQSLTYENNPETPTKYPVETVVEGNGNCGDKSVLLAGLLSREGYKVSLLLFTPEAHMAVGVGSTDSLYKDTGYAYLESTNLSYVGVPPDELEGGIRLTSEPMVIPVGNGTTLYTRGAETAYIYNEETLSEQKVTAINAQLAPIASDLTAKQNQISQLESRMESLRSSGNIGGYNALVSSQNAQVSAYNAELSTYQREVAQGNAYAEVYNYVITHVYDRKGTYSWVKANMP</sequence>
<dbReference type="eggNOG" id="arCOG03450">
    <property type="taxonomic scope" value="Archaea"/>
</dbReference>
<dbReference type="HOGENOM" id="CLU_049283_0_0_2"/>
<dbReference type="PANTHER" id="PTHR39327:SF1">
    <property type="entry name" value="BLR5470 PROTEIN"/>
    <property type="match status" value="1"/>
</dbReference>
<feature type="transmembrane region" description="Helical" evidence="2">
    <location>
        <begin position="7"/>
        <end position="27"/>
    </location>
</feature>
<keyword evidence="4" id="KW-1185">Reference proteome</keyword>
<keyword evidence="2" id="KW-0472">Membrane</keyword>
<name>A7I4Z3_METB6</name>
<reference evidence="4" key="1">
    <citation type="journal article" date="2015" name="Microbiology">
        <title>Genome of Methanoregula boonei 6A8 reveals adaptations to oligotrophic peatland environments.</title>
        <authorList>
            <person name="Braeuer S."/>
            <person name="Cadillo-Quiroz H."/>
            <person name="Kyrpides N."/>
            <person name="Woyke T."/>
            <person name="Goodwin L."/>
            <person name="Detter C."/>
            <person name="Podell S."/>
            <person name="Yavitt J.B."/>
            <person name="Zinder S.H."/>
        </authorList>
    </citation>
    <scope>NUCLEOTIDE SEQUENCE [LARGE SCALE GENOMIC DNA]</scope>
    <source>
        <strain evidence="4">DSM 21154 / JCM 14090 / 6A8</strain>
    </source>
</reference>
<dbReference type="STRING" id="456442.Mboo_0282"/>
<feature type="coiled-coil region" evidence="1">
    <location>
        <begin position="285"/>
        <end position="335"/>
    </location>
</feature>
<dbReference type="KEGG" id="mbn:Mboo_0282"/>
<organism evidence="3 4">
    <name type="scientific">Methanoregula boonei (strain DSM 21154 / JCM 14090 / 6A8)</name>
    <dbReference type="NCBI Taxonomy" id="456442"/>
    <lineage>
        <taxon>Archaea</taxon>
        <taxon>Methanobacteriati</taxon>
        <taxon>Methanobacteriota</taxon>
        <taxon>Stenosarchaea group</taxon>
        <taxon>Methanomicrobia</taxon>
        <taxon>Methanomicrobiales</taxon>
        <taxon>Methanoregulaceae</taxon>
        <taxon>Methanoregula</taxon>
    </lineage>
</organism>
<evidence type="ECO:0000256" key="2">
    <source>
        <dbReference type="SAM" id="Phobius"/>
    </source>
</evidence>
<dbReference type="GeneID" id="5410304"/>
<evidence type="ECO:0008006" key="5">
    <source>
        <dbReference type="Google" id="ProtNLM"/>
    </source>
</evidence>
<dbReference type="Proteomes" id="UP000002408">
    <property type="component" value="Chromosome"/>
</dbReference>
<evidence type="ECO:0000256" key="1">
    <source>
        <dbReference type="SAM" id="Coils"/>
    </source>
</evidence>
<dbReference type="EMBL" id="CP000780">
    <property type="protein sequence ID" value="ABS54804.1"/>
    <property type="molecule type" value="Genomic_DNA"/>
</dbReference>
<dbReference type="AlphaFoldDB" id="A7I4Z3"/>
<keyword evidence="2" id="KW-0812">Transmembrane</keyword>
<dbReference type="InterPro" id="IPR010319">
    <property type="entry name" value="Transglutaminase-like_Cys_pept"/>
</dbReference>
<accession>A7I4Z3</accession>
<keyword evidence="1" id="KW-0175">Coiled coil</keyword>